<evidence type="ECO:0008006" key="3">
    <source>
        <dbReference type="Google" id="ProtNLM"/>
    </source>
</evidence>
<comment type="caution">
    <text evidence="1">The sequence shown here is derived from an EMBL/GenBank/DDBJ whole genome shotgun (WGS) entry which is preliminary data.</text>
</comment>
<evidence type="ECO:0000313" key="1">
    <source>
        <dbReference type="EMBL" id="KUQ85901.1"/>
    </source>
</evidence>
<dbReference type="RefSeq" id="WP_059310299.1">
    <property type="nucleotide sequence ID" value="NZ_LRCR01000003.1"/>
</dbReference>
<dbReference type="OrthoDB" id="6534834at2"/>
<dbReference type="EMBL" id="LRCR01000003">
    <property type="protein sequence ID" value="KUQ85901.1"/>
    <property type="molecule type" value="Genomic_DNA"/>
</dbReference>
<accession>A0A0X4EW32</accession>
<dbReference type="Proteomes" id="UP000064715">
    <property type="component" value="Unassembled WGS sequence"/>
</dbReference>
<evidence type="ECO:0000313" key="2">
    <source>
        <dbReference type="Proteomes" id="UP000064715"/>
    </source>
</evidence>
<reference evidence="2" key="1">
    <citation type="submission" date="2016-01" db="EMBL/GenBank/DDBJ databases">
        <title>WGS of SAMN04407783.</title>
        <authorList>
            <person name="Adams M."/>
            <person name="Sutton G."/>
            <person name="Nelson K."/>
            <person name="Thaden J."/>
            <person name="Fowler V."/>
            <person name="Mccorrison J."/>
            <person name="Sanka R."/>
            <person name="Brinkac L."/>
            <person name="Nierman W."/>
        </authorList>
    </citation>
    <scope>NUCLEOTIDE SEQUENCE [LARGE SCALE GENOMIC DNA]</scope>
    <source>
        <strain evidence="2">GN04363</strain>
    </source>
</reference>
<name>A0A0X4EW32_9ENTR</name>
<dbReference type="AlphaFoldDB" id="A0A0X4EW32"/>
<proteinExistence type="predicted"/>
<dbReference type="Pfam" id="PF13988">
    <property type="entry name" value="DUF4225"/>
    <property type="match status" value="1"/>
</dbReference>
<organism evidence="1 2">
    <name type="scientific">Enterobacter genomosp. O</name>
    <dbReference type="NCBI Taxonomy" id="2364150"/>
    <lineage>
        <taxon>Bacteria</taxon>
        <taxon>Pseudomonadati</taxon>
        <taxon>Pseudomonadota</taxon>
        <taxon>Gammaproteobacteria</taxon>
        <taxon>Enterobacterales</taxon>
        <taxon>Enterobacteriaceae</taxon>
        <taxon>Enterobacter</taxon>
        <taxon>Enterobacter cloacae complex</taxon>
        <taxon>Enterobacter cloacae complex clade O</taxon>
    </lineage>
</organism>
<keyword evidence="2" id="KW-1185">Reference proteome</keyword>
<protein>
    <recommendedName>
        <fullName evidence="3">DUF4225 domain-containing protein</fullName>
    </recommendedName>
</protein>
<sequence length="267" mass="29384">MDIALFPGQNTRAWAETMINLEARKLINTANIVGGQHLSDGLARIKFMDDIRQFVMQQFSATRAARSHEECMECLKNIRAENESLLDQSRMLRSRTAQLFAQIELVKENNKVVGYVISSIKVVLSGLQIVAGVGAMMTMNPVGALAGAILVMDGANAISKEINRTLQHQPNSEGMLADGVMDIAQFMGFKRESALGVFNSVSLAASVYTVFGAIRKPESWRLFRYLPLDFYRKVDGMNRAALTMKIVGWGVSAKVSFDLISNASGQN</sequence>
<dbReference type="InterPro" id="IPR025320">
    <property type="entry name" value="DUF4225"/>
</dbReference>
<gene>
    <name evidence="1" type="ORF">AWI28_09700</name>
</gene>